<comment type="subcellular location">
    <subcellularLocation>
        <location evidence="1">Cytoplasm</location>
    </subcellularLocation>
</comment>
<keyword evidence="8" id="KW-0949">S-adenosyl-L-methionine</keyword>
<dbReference type="GO" id="GO:0004719">
    <property type="term" value="F:protein-L-isoaspartate (D-aspartate) O-methyltransferase activity"/>
    <property type="evidence" value="ECO:0007669"/>
    <property type="project" value="UniProtKB-EC"/>
</dbReference>
<dbReference type="Gene3D" id="3.40.50.150">
    <property type="entry name" value="Vaccinia Virus protein VP39"/>
    <property type="match status" value="1"/>
</dbReference>
<protein>
    <recommendedName>
        <fullName evidence="4">Protein-L-isoaspartate O-methyltransferase</fullName>
        <ecNumber evidence="3">2.1.1.77</ecNumber>
    </recommendedName>
    <alternativeName>
        <fullName evidence="11">L-isoaspartyl protein carboxyl methyltransferase</fullName>
    </alternativeName>
    <alternativeName>
        <fullName evidence="9">Protein L-isoaspartyl methyltransferase</fullName>
    </alternativeName>
    <alternativeName>
        <fullName evidence="10">Protein-beta-aspartate methyltransferase</fullName>
    </alternativeName>
</protein>
<dbReference type="InterPro" id="IPR029063">
    <property type="entry name" value="SAM-dependent_MTases_sf"/>
</dbReference>
<comment type="similarity">
    <text evidence="2">Belongs to the methyltransferase superfamily. L-isoaspartyl/D-aspartyl protein methyltransferase family.</text>
</comment>
<evidence type="ECO:0000256" key="10">
    <source>
        <dbReference type="ARBA" id="ARBA00031323"/>
    </source>
</evidence>
<dbReference type="PATRIC" id="fig|1205910.3.peg.2048"/>
<evidence type="ECO:0000256" key="6">
    <source>
        <dbReference type="ARBA" id="ARBA00022603"/>
    </source>
</evidence>
<dbReference type="EMBL" id="CP003788">
    <property type="protein sequence ID" value="AFR05763.1"/>
    <property type="molecule type" value="Genomic_DNA"/>
</dbReference>
<evidence type="ECO:0000256" key="1">
    <source>
        <dbReference type="ARBA" id="ARBA00004496"/>
    </source>
</evidence>
<evidence type="ECO:0000256" key="5">
    <source>
        <dbReference type="ARBA" id="ARBA00022490"/>
    </source>
</evidence>
<evidence type="ECO:0000256" key="8">
    <source>
        <dbReference type="ARBA" id="ARBA00022691"/>
    </source>
</evidence>
<organism evidence="12 13">
    <name type="scientific">Nocardiopsis alba (strain ATCC BAA-2165 / BE74)</name>
    <dbReference type="NCBI Taxonomy" id="1205910"/>
    <lineage>
        <taxon>Bacteria</taxon>
        <taxon>Bacillati</taxon>
        <taxon>Actinomycetota</taxon>
        <taxon>Actinomycetes</taxon>
        <taxon>Streptosporangiales</taxon>
        <taxon>Nocardiopsidaceae</taxon>
        <taxon>Nocardiopsis</taxon>
    </lineage>
</organism>
<evidence type="ECO:0000256" key="7">
    <source>
        <dbReference type="ARBA" id="ARBA00022679"/>
    </source>
</evidence>
<dbReference type="KEGG" id="nal:B005_2171"/>
<dbReference type="HOGENOM" id="CLU_037629_2_0_11"/>
<reference evidence="13" key="2">
    <citation type="submission" date="2012-08" db="EMBL/GenBank/DDBJ databases">
        <title>Whole-genome sequence of Nocardiopsis alba strain ATCC BAA-2165 associated with honeybees.</title>
        <authorList>
            <person name="Qiao J."/>
            <person name="Chen L."/>
            <person name="Li Y."/>
            <person name="Wang J."/>
            <person name="Zhang W."/>
            <person name="Chen S."/>
        </authorList>
    </citation>
    <scope>NUCLEOTIDE SEQUENCE [LARGE SCALE GENOMIC DNA]</scope>
    <source>
        <strain evidence="13">ATCC BAA-2165 / BE74</strain>
    </source>
</reference>
<reference evidence="12 13" key="1">
    <citation type="journal article" date="2012" name="J. Bacteriol.">
        <title>Whole-Genome Sequence of Nocardiopsis alba Strain ATCC BAA-2165, Associated with Honeybees.</title>
        <authorList>
            <person name="Qiao J."/>
            <person name="Chen L."/>
            <person name="Li Y."/>
            <person name="Wang J."/>
            <person name="Zhang W."/>
            <person name="Chen S."/>
        </authorList>
    </citation>
    <scope>NUCLEOTIDE SEQUENCE [LARGE SCALE GENOMIC DNA]</scope>
    <source>
        <strain evidence="13">ATCC BAA-2165 / BE74</strain>
    </source>
</reference>
<evidence type="ECO:0000256" key="11">
    <source>
        <dbReference type="ARBA" id="ARBA00031350"/>
    </source>
</evidence>
<dbReference type="PANTHER" id="PTHR11579">
    <property type="entry name" value="PROTEIN-L-ISOASPARTATE O-METHYLTRANSFERASE"/>
    <property type="match status" value="1"/>
</dbReference>
<dbReference type="AlphaFoldDB" id="J7KWJ7"/>
<dbReference type="STRING" id="1205910.B005_2171"/>
<dbReference type="InterPro" id="IPR027573">
    <property type="entry name" value="Methyltran_FxLD"/>
</dbReference>
<dbReference type="NCBIfam" id="TIGR04364">
    <property type="entry name" value="methyltran_FxLD"/>
    <property type="match status" value="1"/>
</dbReference>
<dbReference type="eggNOG" id="COG2518">
    <property type="taxonomic scope" value="Bacteria"/>
</dbReference>
<name>J7KWJ7_NOCAA</name>
<dbReference type="Pfam" id="PF01135">
    <property type="entry name" value="PCMT"/>
    <property type="match status" value="1"/>
</dbReference>
<dbReference type="SUPFAM" id="SSF53335">
    <property type="entry name" value="S-adenosyl-L-methionine-dependent methyltransferases"/>
    <property type="match status" value="1"/>
</dbReference>
<keyword evidence="5" id="KW-0963">Cytoplasm</keyword>
<accession>J7KWJ7</accession>
<sequence length="405" mass="44614">MPVTPTASPAQARQNMVDTLLHLQKEWGMPEISDRVASVLRKVPRHVFVPEVSLDEAYAPDYAPPIRRAEDGLVTSSMSAVRVQAMMLDQAGLEPGMRVLEIGSGGYNAALIAELVGSTGEVTTIDIDPEVTDRARRYLDEAGYQDVRVVTGDADTGVPEFAPYDRIIVTVRAWDLPPAWIAQLTETGRLITPMRLRGVNRTVAFDRIDGHLVSRPDHHLTVFVPMQGAGAHEERGIAVQGNEIALYSAEEPVDVSALRKALHGPRKEFWSGVEFTHPDRLHLWIASHADRYALLHVAEDVLEHGPAGPLARQPVPVVLADDGSVAVRTKRALGEGRFEIGVFAYGPQGERAAQDYIDVLRAWERHDGSMARIEVWPSGTPETDLPTDRVRVLDKAHTRTVLAWT</sequence>
<proteinExistence type="inferred from homology"/>
<dbReference type="InterPro" id="IPR000682">
    <property type="entry name" value="PCMT"/>
</dbReference>
<evidence type="ECO:0000256" key="9">
    <source>
        <dbReference type="ARBA" id="ARBA00030757"/>
    </source>
</evidence>
<evidence type="ECO:0000256" key="3">
    <source>
        <dbReference type="ARBA" id="ARBA00011890"/>
    </source>
</evidence>
<dbReference type="GO" id="GO:0032259">
    <property type="term" value="P:methylation"/>
    <property type="evidence" value="ECO:0007669"/>
    <property type="project" value="UniProtKB-KW"/>
</dbReference>
<gene>
    <name evidence="12" type="ordered locus">B005_2171</name>
</gene>
<dbReference type="CDD" id="cd02440">
    <property type="entry name" value="AdoMet_MTases"/>
    <property type="match status" value="1"/>
</dbReference>
<dbReference type="PANTHER" id="PTHR11579:SF0">
    <property type="entry name" value="PROTEIN-L-ISOASPARTATE(D-ASPARTATE) O-METHYLTRANSFERASE"/>
    <property type="match status" value="1"/>
</dbReference>
<evidence type="ECO:0000256" key="2">
    <source>
        <dbReference type="ARBA" id="ARBA00005369"/>
    </source>
</evidence>
<evidence type="ECO:0000313" key="12">
    <source>
        <dbReference type="EMBL" id="AFR05763.1"/>
    </source>
</evidence>
<evidence type="ECO:0000256" key="4">
    <source>
        <dbReference type="ARBA" id="ARBA00013346"/>
    </source>
</evidence>
<dbReference type="EC" id="2.1.1.77" evidence="3"/>
<dbReference type="Proteomes" id="UP000003779">
    <property type="component" value="Chromosome"/>
</dbReference>
<evidence type="ECO:0000313" key="13">
    <source>
        <dbReference type="Proteomes" id="UP000003779"/>
    </source>
</evidence>
<keyword evidence="7 12" id="KW-0808">Transferase</keyword>
<keyword evidence="6 12" id="KW-0489">Methyltransferase</keyword>
<dbReference type="GO" id="GO:0005737">
    <property type="term" value="C:cytoplasm"/>
    <property type="evidence" value="ECO:0007669"/>
    <property type="project" value="UniProtKB-SubCell"/>
</dbReference>
<dbReference type="RefSeq" id="WP_014908231.1">
    <property type="nucleotide sequence ID" value="NC_018524.1"/>
</dbReference>